<dbReference type="Pfam" id="PF07690">
    <property type="entry name" value="MFS_1"/>
    <property type="match status" value="1"/>
</dbReference>
<comment type="caution">
    <text evidence="8">The sequence shown here is derived from an EMBL/GenBank/DDBJ whole genome shotgun (WGS) entry which is preliminary data.</text>
</comment>
<dbReference type="Proteomes" id="UP000033772">
    <property type="component" value="Unassembled WGS sequence"/>
</dbReference>
<evidence type="ECO:0000256" key="6">
    <source>
        <dbReference type="SAM" id="Phobius"/>
    </source>
</evidence>
<dbReference type="Gene3D" id="1.20.1250.20">
    <property type="entry name" value="MFS general substrate transporter like domains"/>
    <property type="match status" value="1"/>
</dbReference>
<keyword evidence="5 6" id="KW-0472">Membrane</keyword>
<keyword evidence="3 6" id="KW-0812">Transmembrane</keyword>
<dbReference type="AlphaFoldDB" id="A0A1J4N4Z2"/>
<feature type="domain" description="Major facilitator superfamily (MFS) profile" evidence="7">
    <location>
        <begin position="16"/>
        <end position="407"/>
    </location>
</feature>
<feature type="transmembrane region" description="Helical" evidence="6">
    <location>
        <begin position="295"/>
        <end position="313"/>
    </location>
</feature>
<evidence type="ECO:0000256" key="4">
    <source>
        <dbReference type="ARBA" id="ARBA00022989"/>
    </source>
</evidence>
<feature type="transmembrane region" description="Helical" evidence="6">
    <location>
        <begin position="353"/>
        <end position="372"/>
    </location>
</feature>
<dbReference type="InterPro" id="IPR020846">
    <property type="entry name" value="MFS_dom"/>
</dbReference>
<feature type="transmembrane region" description="Helical" evidence="6">
    <location>
        <begin position="56"/>
        <end position="79"/>
    </location>
</feature>
<feature type="transmembrane region" description="Helical" evidence="6">
    <location>
        <begin position="222"/>
        <end position="243"/>
    </location>
</feature>
<keyword evidence="9" id="KW-1185">Reference proteome</keyword>
<name>A0A1J4N4Z2_9ACTN</name>
<dbReference type="PANTHER" id="PTHR23513">
    <property type="entry name" value="INTEGRAL MEMBRANE EFFLUX PROTEIN-RELATED"/>
    <property type="match status" value="1"/>
</dbReference>
<feature type="transmembrane region" description="Helical" evidence="6">
    <location>
        <begin position="86"/>
        <end position="107"/>
    </location>
</feature>
<keyword evidence="2" id="KW-1003">Cell membrane</keyword>
<comment type="subcellular location">
    <subcellularLocation>
        <location evidence="1">Cell membrane</location>
        <topology evidence="1">Multi-pass membrane protein</topology>
    </subcellularLocation>
</comment>
<feature type="transmembrane region" description="Helical" evidence="6">
    <location>
        <begin position="263"/>
        <end position="283"/>
    </location>
</feature>
<evidence type="ECO:0000256" key="5">
    <source>
        <dbReference type="ARBA" id="ARBA00023136"/>
    </source>
</evidence>
<keyword evidence="4 6" id="KW-1133">Transmembrane helix</keyword>
<organism evidence="8 9">
    <name type="scientific">Nocardioides luteus</name>
    <dbReference type="NCBI Taxonomy" id="1844"/>
    <lineage>
        <taxon>Bacteria</taxon>
        <taxon>Bacillati</taxon>
        <taxon>Actinomycetota</taxon>
        <taxon>Actinomycetes</taxon>
        <taxon>Propionibacteriales</taxon>
        <taxon>Nocardioidaceae</taxon>
        <taxon>Nocardioides</taxon>
    </lineage>
</organism>
<sequence length="421" mass="44563">MCGRVPVVSIRESLFVLKERDFGWFFASRFVNLAGSSMSHVALAFAVLEVTDSASALGYVVAAHTIPMVVFLLVGGVIADRFPRRLVLQLSNVASAATQAAAAALIITGHAEIWHLVVLEAINGTTMAMAFPAMQGMVPQLVAKKDLQPANLLLSMSRSTLTILGPSVAAALVVGVGAGWALAVDALTWLLAALFLLPVRIPPRPADAEKTSALEDLRAGWTYFRSTTWLWVVVVAFMVLNAIQSGGLQVLGPAYAKTSSLGVEGWGLANSALAAGTLVMTIVLMRATIRRPLRAGMLGIMAFSLPFFALALWPEKVPLIVAMAVAGAGIEIFGLGWSLAMQENVPDEMLSRAYSYDALGSFVAMPVGQLLYGPLGAWFGERPVFLVSGALYASVCLVTLAVPSVVRLQRVEQPASEGTPV</sequence>
<proteinExistence type="predicted"/>
<gene>
    <name evidence="8" type="ORF">UG56_017910</name>
</gene>
<evidence type="ECO:0000256" key="3">
    <source>
        <dbReference type="ARBA" id="ARBA00022692"/>
    </source>
</evidence>
<dbReference type="InterPro" id="IPR036259">
    <property type="entry name" value="MFS_trans_sf"/>
</dbReference>
<accession>A0A1J4N4Z2</accession>
<dbReference type="SUPFAM" id="SSF103473">
    <property type="entry name" value="MFS general substrate transporter"/>
    <property type="match status" value="1"/>
</dbReference>
<protein>
    <submittedName>
        <fullName evidence="8">MFS transporter</fullName>
    </submittedName>
</protein>
<evidence type="ECO:0000256" key="2">
    <source>
        <dbReference type="ARBA" id="ARBA00022475"/>
    </source>
</evidence>
<dbReference type="GO" id="GO:0005886">
    <property type="term" value="C:plasma membrane"/>
    <property type="evidence" value="ECO:0007669"/>
    <property type="project" value="UniProtKB-SubCell"/>
</dbReference>
<feature type="transmembrane region" description="Helical" evidence="6">
    <location>
        <begin position="30"/>
        <end position="50"/>
    </location>
</feature>
<evidence type="ECO:0000313" key="8">
    <source>
        <dbReference type="EMBL" id="OIJ25473.1"/>
    </source>
</evidence>
<dbReference type="PROSITE" id="PS50850">
    <property type="entry name" value="MFS"/>
    <property type="match status" value="1"/>
</dbReference>
<evidence type="ECO:0000256" key="1">
    <source>
        <dbReference type="ARBA" id="ARBA00004651"/>
    </source>
</evidence>
<dbReference type="EMBL" id="JZDQ02000025">
    <property type="protein sequence ID" value="OIJ25473.1"/>
    <property type="molecule type" value="Genomic_DNA"/>
</dbReference>
<feature type="transmembrane region" description="Helical" evidence="6">
    <location>
        <begin position="152"/>
        <end position="174"/>
    </location>
</feature>
<dbReference type="InterPro" id="IPR011701">
    <property type="entry name" value="MFS"/>
</dbReference>
<dbReference type="GO" id="GO:0022857">
    <property type="term" value="F:transmembrane transporter activity"/>
    <property type="evidence" value="ECO:0007669"/>
    <property type="project" value="InterPro"/>
</dbReference>
<feature type="transmembrane region" description="Helical" evidence="6">
    <location>
        <begin position="319"/>
        <end position="341"/>
    </location>
</feature>
<dbReference type="STRING" id="1844.UG56_017910"/>
<reference evidence="8" key="1">
    <citation type="submission" date="2016-10" db="EMBL/GenBank/DDBJ databases">
        <title>Draft Genome Sequence of Nocardioides luteus Strain BAFB, an Alkane-Degrading Bacterium Isolated from JP-7 Polluted Soil.</title>
        <authorList>
            <person name="Brown L."/>
            <person name="Ruiz O.N."/>
            <person name="Gunasekera T."/>
        </authorList>
    </citation>
    <scope>NUCLEOTIDE SEQUENCE [LARGE SCALE GENOMIC DNA]</scope>
    <source>
        <strain evidence="8">BAFB</strain>
    </source>
</reference>
<dbReference type="CDD" id="cd06173">
    <property type="entry name" value="MFS_MefA_like"/>
    <property type="match status" value="1"/>
</dbReference>
<dbReference type="PANTHER" id="PTHR23513:SF11">
    <property type="entry name" value="STAPHYLOFERRIN A TRANSPORTER"/>
    <property type="match status" value="1"/>
</dbReference>
<evidence type="ECO:0000313" key="9">
    <source>
        <dbReference type="Proteomes" id="UP000033772"/>
    </source>
</evidence>
<evidence type="ECO:0000259" key="7">
    <source>
        <dbReference type="PROSITE" id="PS50850"/>
    </source>
</evidence>
<feature type="transmembrane region" description="Helical" evidence="6">
    <location>
        <begin position="384"/>
        <end position="406"/>
    </location>
</feature>